<dbReference type="Proteomes" id="UP000681722">
    <property type="component" value="Unassembled WGS sequence"/>
</dbReference>
<proteinExistence type="predicted"/>
<evidence type="ECO:0000256" key="1">
    <source>
        <dbReference type="ARBA" id="ARBA00004123"/>
    </source>
</evidence>
<evidence type="ECO:0000259" key="6">
    <source>
        <dbReference type="PROSITE" id="PS50118"/>
    </source>
</evidence>
<evidence type="ECO:0000313" key="11">
    <source>
        <dbReference type="Proteomes" id="UP000663829"/>
    </source>
</evidence>
<dbReference type="EMBL" id="CAJOBC010057245">
    <property type="protein sequence ID" value="CAF4197319.1"/>
    <property type="molecule type" value="Genomic_DNA"/>
</dbReference>
<evidence type="ECO:0000256" key="3">
    <source>
        <dbReference type="ARBA" id="ARBA00023242"/>
    </source>
</evidence>
<evidence type="ECO:0000313" key="10">
    <source>
        <dbReference type="EMBL" id="CAF4197319.1"/>
    </source>
</evidence>
<evidence type="ECO:0000256" key="4">
    <source>
        <dbReference type="PROSITE-ProRule" id="PRU00267"/>
    </source>
</evidence>
<dbReference type="EMBL" id="CAJNOQ010014269">
    <property type="protein sequence ID" value="CAF1338399.1"/>
    <property type="molecule type" value="Genomic_DNA"/>
</dbReference>
<evidence type="ECO:0000313" key="9">
    <source>
        <dbReference type="EMBL" id="CAF4006689.1"/>
    </source>
</evidence>
<keyword evidence="2 4" id="KW-0238">DNA-binding</keyword>
<feature type="domain" description="HMG box" evidence="6">
    <location>
        <begin position="200"/>
        <end position="268"/>
    </location>
</feature>
<dbReference type="PANTHER" id="PTHR45781">
    <property type="entry name" value="AGAP000281-PA"/>
    <property type="match status" value="1"/>
</dbReference>
<dbReference type="InterPro" id="IPR009071">
    <property type="entry name" value="HMG_box_dom"/>
</dbReference>
<evidence type="ECO:0000313" key="8">
    <source>
        <dbReference type="EMBL" id="CAF1338399.1"/>
    </source>
</evidence>
<dbReference type="Proteomes" id="UP000682733">
    <property type="component" value="Unassembled WGS sequence"/>
</dbReference>
<comment type="subcellular location">
    <subcellularLocation>
        <location evidence="1">Nucleus</location>
    </subcellularLocation>
</comment>
<name>A0A815GE73_9BILA</name>
<dbReference type="Proteomes" id="UP000663829">
    <property type="component" value="Unassembled WGS sequence"/>
</dbReference>
<evidence type="ECO:0000313" key="7">
    <source>
        <dbReference type="EMBL" id="CAF1196521.1"/>
    </source>
</evidence>
<keyword evidence="11" id="KW-1185">Reference proteome</keyword>
<dbReference type="PANTHER" id="PTHR45781:SF1">
    <property type="entry name" value="HMG BOX DOMAIN-CONTAINING PROTEIN"/>
    <property type="match status" value="1"/>
</dbReference>
<feature type="compositionally biased region" description="Basic residues" evidence="5">
    <location>
        <begin position="184"/>
        <end position="195"/>
    </location>
</feature>
<dbReference type="EMBL" id="CAJNOK010014037">
    <property type="protein sequence ID" value="CAF1196521.1"/>
    <property type="molecule type" value="Genomic_DNA"/>
</dbReference>
<dbReference type="GO" id="GO:0031490">
    <property type="term" value="F:chromatin DNA binding"/>
    <property type="evidence" value="ECO:0007669"/>
    <property type="project" value="TreeGrafter"/>
</dbReference>
<feature type="DNA-binding region" description="HMG box" evidence="4">
    <location>
        <begin position="200"/>
        <end position="268"/>
    </location>
</feature>
<dbReference type="EMBL" id="CAJOBA010035565">
    <property type="protein sequence ID" value="CAF4006689.1"/>
    <property type="molecule type" value="Genomic_DNA"/>
</dbReference>
<evidence type="ECO:0000256" key="5">
    <source>
        <dbReference type="SAM" id="MobiDB-lite"/>
    </source>
</evidence>
<accession>A0A815GE73</accession>
<comment type="caution">
    <text evidence="8">The sequence shown here is derived from an EMBL/GenBank/DDBJ whole genome shotgun (WGS) entry which is preliminary data.</text>
</comment>
<dbReference type="Proteomes" id="UP000677228">
    <property type="component" value="Unassembled WGS sequence"/>
</dbReference>
<dbReference type="AlphaFoldDB" id="A0A815GE73"/>
<dbReference type="OrthoDB" id="10027956at2759"/>
<feature type="compositionally biased region" description="Polar residues" evidence="5">
    <location>
        <begin position="33"/>
        <end position="48"/>
    </location>
</feature>
<organism evidence="8 11">
    <name type="scientific">Didymodactylos carnosus</name>
    <dbReference type="NCBI Taxonomy" id="1234261"/>
    <lineage>
        <taxon>Eukaryota</taxon>
        <taxon>Metazoa</taxon>
        <taxon>Spiralia</taxon>
        <taxon>Gnathifera</taxon>
        <taxon>Rotifera</taxon>
        <taxon>Eurotatoria</taxon>
        <taxon>Bdelloidea</taxon>
        <taxon>Philodinida</taxon>
        <taxon>Philodinidae</taxon>
        <taxon>Didymodactylos</taxon>
    </lineage>
</organism>
<dbReference type="InterPro" id="IPR036910">
    <property type="entry name" value="HMG_box_dom_sf"/>
</dbReference>
<dbReference type="GO" id="GO:0006357">
    <property type="term" value="P:regulation of transcription by RNA polymerase II"/>
    <property type="evidence" value="ECO:0007669"/>
    <property type="project" value="TreeGrafter"/>
</dbReference>
<dbReference type="Pfam" id="PF00505">
    <property type="entry name" value="HMG_box"/>
    <property type="match status" value="1"/>
</dbReference>
<dbReference type="PROSITE" id="PS50118">
    <property type="entry name" value="HMG_BOX_2"/>
    <property type="match status" value="1"/>
</dbReference>
<feature type="region of interest" description="Disordered" evidence="5">
    <location>
        <begin position="15"/>
        <end position="48"/>
    </location>
</feature>
<dbReference type="Gene3D" id="1.10.30.10">
    <property type="entry name" value="High mobility group box domain"/>
    <property type="match status" value="1"/>
</dbReference>
<gene>
    <name evidence="8" type="ORF">GPM918_LOCUS30307</name>
    <name evidence="7" type="ORF">OVA965_LOCUS23772</name>
    <name evidence="10" type="ORF">SRO942_LOCUS30917</name>
    <name evidence="9" type="ORF">TMI583_LOCUS24490</name>
</gene>
<dbReference type="InterPro" id="IPR051365">
    <property type="entry name" value="TOX_HMG-box_domain"/>
</dbReference>
<keyword evidence="3 4" id="KW-0539">Nucleus</keyword>
<feature type="region of interest" description="Disordered" evidence="5">
    <location>
        <begin position="184"/>
        <end position="205"/>
    </location>
</feature>
<dbReference type="SUPFAM" id="SSF47095">
    <property type="entry name" value="HMG-box"/>
    <property type="match status" value="1"/>
</dbReference>
<reference evidence="8" key="1">
    <citation type="submission" date="2021-02" db="EMBL/GenBank/DDBJ databases">
        <authorList>
            <person name="Nowell W R."/>
        </authorList>
    </citation>
    <scope>NUCLEOTIDE SEQUENCE</scope>
</reference>
<sequence length="584" mass="66668">IVQQNCSPVYINNQQSSSSITTQQKQSISPSSNYNQLHNTSPIKSLTDGDTVTSLLNTPTSSTSTSSSVSAVLINNPICQLDNHLLLKNSNLITPQEQTRQQFIQPFNYHCHYYQQQQHPFLYQQRHQYRCETNMITNHDNKSNEQHIIHESLIPTNLSPQQSSISDLDETTPPKLNIAIAKIIKKKKPPKKKRKDPNEPQKPVSPYALFFRDTQNEIKKKLANPTFGEISKVVAHMWENIEPEVKEQYKRKAAAAKKEYLKQLAAYRAVQVSHQTPSMHLLGPNTSIYNSNPPPSVQNFSQTSRNENNHLGQHHHVVEQQRFGYHRPHQSHMQHAPTFCNQISAYNRVSSPSLIQKQQQQHPYHHYHDYLVGSSTPVSYLNESLPQNNNNNYSYTNGESQMYHQSHQFETAFQCDMTYDQQQQQQHFGLLRPVDCGESFYCVEESENQTQQQTLTNCGEISNHNLLHDLTTLTPVIINPKHYTDLNPSTASIKCSPSMQNCAGDKQNFITNYQNNLIKCEDFNQTSVDSVNGNYYAVYNADQGGAKSEGDIKKIYGGQKEDSTRSSNDYHGWNNSCLALNAPW</sequence>
<dbReference type="GO" id="GO:0005634">
    <property type="term" value="C:nucleus"/>
    <property type="evidence" value="ECO:0007669"/>
    <property type="project" value="UniProtKB-SubCell"/>
</dbReference>
<feature type="compositionally biased region" description="Low complexity" evidence="5">
    <location>
        <begin position="15"/>
        <end position="32"/>
    </location>
</feature>
<dbReference type="SMART" id="SM00398">
    <property type="entry name" value="HMG"/>
    <property type="match status" value="1"/>
</dbReference>
<feature type="non-terminal residue" evidence="8">
    <location>
        <position position="584"/>
    </location>
</feature>
<evidence type="ECO:0000256" key="2">
    <source>
        <dbReference type="ARBA" id="ARBA00023125"/>
    </source>
</evidence>
<protein>
    <recommendedName>
        <fullName evidence="6">HMG box domain-containing protein</fullName>
    </recommendedName>
</protein>